<evidence type="ECO:0000256" key="4">
    <source>
        <dbReference type="ARBA" id="ARBA00022692"/>
    </source>
</evidence>
<evidence type="ECO:0000313" key="14">
    <source>
        <dbReference type="Proteomes" id="UP001283361"/>
    </source>
</evidence>
<feature type="transmembrane region" description="Helical" evidence="12">
    <location>
        <begin position="491"/>
        <end position="515"/>
    </location>
</feature>
<evidence type="ECO:0000256" key="5">
    <source>
        <dbReference type="ARBA" id="ARBA00022989"/>
    </source>
</evidence>
<evidence type="ECO:0000313" key="13">
    <source>
        <dbReference type="EMBL" id="KAK3770162.1"/>
    </source>
</evidence>
<feature type="transmembrane region" description="Helical" evidence="12">
    <location>
        <begin position="99"/>
        <end position="117"/>
    </location>
</feature>
<dbReference type="AlphaFoldDB" id="A0AAE1DGX8"/>
<evidence type="ECO:0000256" key="11">
    <source>
        <dbReference type="RuleBase" id="RU000679"/>
    </source>
</evidence>
<dbReference type="GO" id="GO:0015280">
    <property type="term" value="F:ligand-gated sodium channel activity"/>
    <property type="evidence" value="ECO:0007669"/>
    <property type="project" value="TreeGrafter"/>
</dbReference>
<sequence length="540" mass="60802">MSGVSFRQPGAVMSGVSFRQPGALNGCRVLEESVNPTREEVYSQQLAQDGQSFSEEKDCCGCYLDVNKSKELLADYLESASIHGIAQTKGPQYYSWRRPVWLLLILVMSIALSWTLYRQISSLYHYPIKTVTKITINDNLPFPAVTICNLNQYIRERLPDDPMIEKVLYAQSEYAGISRHLGYSHKLPDLDNLTDVPGEELRRIALHAAPKLKDLMLLCKWGAKTYNCQDIFRPLHTGYGTCYVFNGPDIAPDNLARAVSAFSQLRVLMTTLNNQTYFSKLIHAGVKVLVHQPDEMPFPLFSGWFVRPGVAASMALTRHDSKCLPYPFQAYSNAFCEDSKAEGYKNRLKHYQLYTAENCLNDCLYEQLEETCGCRHYFAKGNRSICSAKQLLTCYMPKNDAINTNDAQHCGCLRECETITYTADLSYANFATGFIKNQAVKDRITVFNDYLDENVIDLRVYFASLNVMEVIQEPEMNKWTVIGTLGGQLGLFLGASTLSFVELIEILLLLLVTYIRRAFYTATGRKADAAVSGSKSDSST</sequence>
<evidence type="ECO:0000256" key="10">
    <source>
        <dbReference type="ARBA" id="ARBA00023303"/>
    </source>
</evidence>
<keyword evidence="10 11" id="KW-0407">Ion channel</keyword>
<evidence type="ECO:0000256" key="9">
    <source>
        <dbReference type="ARBA" id="ARBA00023201"/>
    </source>
</evidence>
<dbReference type="EMBL" id="JAWDGP010003865">
    <property type="protein sequence ID" value="KAK3770162.1"/>
    <property type="molecule type" value="Genomic_DNA"/>
</dbReference>
<dbReference type="PANTHER" id="PTHR11690:SF300">
    <property type="entry name" value="PICKPOCKET PROTEIN 19"/>
    <property type="match status" value="1"/>
</dbReference>
<evidence type="ECO:0000256" key="1">
    <source>
        <dbReference type="ARBA" id="ARBA00004141"/>
    </source>
</evidence>
<keyword evidence="2 11" id="KW-0813">Transport</keyword>
<name>A0AAE1DGX8_9GAST</name>
<reference evidence="13" key="1">
    <citation type="journal article" date="2023" name="G3 (Bethesda)">
        <title>A reference genome for the long-term kleptoplast-retaining sea slug Elysia crispata morphotype clarki.</title>
        <authorList>
            <person name="Eastman K.E."/>
            <person name="Pendleton A.L."/>
            <person name="Shaikh M.A."/>
            <person name="Suttiyut T."/>
            <person name="Ogas R."/>
            <person name="Tomko P."/>
            <person name="Gavelis G."/>
            <person name="Widhalm J.R."/>
            <person name="Wisecaver J.H."/>
        </authorList>
    </citation>
    <scope>NUCLEOTIDE SEQUENCE</scope>
    <source>
        <strain evidence="13">ECLA1</strain>
    </source>
</reference>
<keyword evidence="6" id="KW-0915">Sodium</keyword>
<evidence type="ECO:0000256" key="8">
    <source>
        <dbReference type="ARBA" id="ARBA00023136"/>
    </source>
</evidence>
<dbReference type="InterPro" id="IPR001873">
    <property type="entry name" value="ENaC"/>
</dbReference>
<organism evidence="13 14">
    <name type="scientific">Elysia crispata</name>
    <name type="common">lettuce slug</name>
    <dbReference type="NCBI Taxonomy" id="231223"/>
    <lineage>
        <taxon>Eukaryota</taxon>
        <taxon>Metazoa</taxon>
        <taxon>Spiralia</taxon>
        <taxon>Lophotrochozoa</taxon>
        <taxon>Mollusca</taxon>
        <taxon>Gastropoda</taxon>
        <taxon>Heterobranchia</taxon>
        <taxon>Euthyneura</taxon>
        <taxon>Panpulmonata</taxon>
        <taxon>Sacoglossa</taxon>
        <taxon>Placobranchoidea</taxon>
        <taxon>Plakobranchidae</taxon>
        <taxon>Elysia</taxon>
    </lineage>
</organism>
<dbReference type="GO" id="GO:0005886">
    <property type="term" value="C:plasma membrane"/>
    <property type="evidence" value="ECO:0007669"/>
    <property type="project" value="TreeGrafter"/>
</dbReference>
<protein>
    <submittedName>
        <fullName evidence="13">Uncharacterized protein</fullName>
    </submittedName>
</protein>
<dbReference type="Pfam" id="PF00858">
    <property type="entry name" value="ASC"/>
    <property type="match status" value="1"/>
</dbReference>
<dbReference type="Gene3D" id="1.10.287.770">
    <property type="entry name" value="YojJ-like"/>
    <property type="match status" value="1"/>
</dbReference>
<keyword evidence="8 12" id="KW-0472">Membrane</keyword>
<dbReference type="PRINTS" id="PR01078">
    <property type="entry name" value="AMINACHANNEL"/>
</dbReference>
<keyword evidence="5 12" id="KW-1133">Transmembrane helix</keyword>
<gene>
    <name evidence="13" type="ORF">RRG08_038674</name>
</gene>
<comment type="subcellular location">
    <subcellularLocation>
        <location evidence="1">Membrane</location>
        <topology evidence="1">Multi-pass membrane protein</topology>
    </subcellularLocation>
</comment>
<keyword evidence="14" id="KW-1185">Reference proteome</keyword>
<comment type="caution">
    <text evidence="13">The sequence shown here is derived from an EMBL/GenBank/DDBJ whole genome shotgun (WGS) entry which is preliminary data.</text>
</comment>
<evidence type="ECO:0000256" key="12">
    <source>
        <dbReference type="SAM" id="Phobius"/>
    </source>
</evidence>
<evidence type="ECO:0000256" key="2">
    <source>
        <dbReference type="ARBA" id="ARBA00022448"/>
    </source>
</evidence>
<proteinExistence type="inferred from homology"/>
<dbReference type="Gene3D" id="2.60.470.10">
    <property type="entry name" value="Acid-sensing ion channels like domains"/>
    <property type="match status" value="1"/>
</dbReference>
<evidence type="ECO:0000256" key="3">
    <source>
        <dbReference type="ARBA" id="ARBA00022461"/>
    </source>
</evidence>
<accession>A0AAE1DGX8</accession>
<keyword evidence="9 11" id="KW-0739">Sodium transport</keyword>
<dbReference type="Proteomes" id="UP001283361">
    <property type="component" value="Unassembled WGS sequence"/>
</dbReference>
<comment type="similarity">
    <text evidence="11">Belongs to the amiloride-sensitive sodium channel (TC 1.A.6) family.</text>
</comment>
<keyword evidence="7 11" id="KW-0406">Ion transport</keyword>
<keyword evidence="4 11" id="KW-0812">Transmembrane</keyword>
<keyword evidence="3 11" id="KW-0894">Sodium channel</keyword>
<evidence type="ECO:0000256" key="7">
    <source>
        <dbReference type="ARBA" id="ARBA00023065"/>
    </source>
</evidence>
<dbReference type="PANTHER" id="PTHR11690">
    <property type="entry name" value="AMILORIDE-SENSITIVE SODIUM CHANNEL-RELATED"/>
    <property type="match status" value="1"/>
</dbReference>
<evidence type="ECO:0000256" key="6">
    <source>
        <dbReference type="ARBA" id="ARBA00023053"/>
    </source>
</evidence>